<accession>A0A2D2ASM6</accession>
<evidence type="ECO:0000313" key="2">
    <source>
        <dbReference type="Proteomes" id="UP000228945"/>
    </source>
</evidence>
<dbReference type="EMBL" id="CP024201">
    <property type="protein sequence ID" value="ATQ41018.1"/>
    <property type="molecule type" value="Genomic_DNA"/>
</dbReference>
<keyword evidence="2" id="KW-1185">Reference proteome</keyword>
<proteinExistence type="predicted"/>
<protein>
    <submittedName>
        <fullName evidence="1">Uncharacterized protein</fullName>
    </submittedName>
</protein>
<reference evidence="1 2" key="1">
    <citation type="submission" date="2017-10" db="EMBL/GenBank/DDBJ databases">
        <title>Genome sequence of Caulobacter mirabilis FWC38.</title>
        <authorList>
            <person name="Fiebig A."/>
            <person name="Crosson S."/>
        </authorList>
    </citation>
    <scope>NUCLEOTIDE SEQUENCE [LARGE SCALE GENOMIC DNA]</scope>
    <source>
        <strain evidence="1 2">FWC 38</strain>
    </source>
</reference>
<organism evidence="1 2">
    <name type="scientific">Caulobacter mirabilis</name>
    <dbReference type="NCBI Taxonomy" id="69666"/>
    <lineage>
        <taxon>Bacteria</taxon>
        <taxon>Pseudomonadati</taxon>
        <taxon>Pseudomonadota</taxon>
        <taxon>Alphaproteobacteria</taxon>
        <taxon>Caulobacterales</taxon>
        <taxon>Caulobacteraceae</taxon>
        <taxon>Caulobacter</taxon>
    </lineage>
</organism>
<dbReference type="KEGG" id="cmb:CSW64_00655"/>
<dbReference type="RefSeq" id="WP_099620275.1">
    <property type="nucleotide sequence ID" value="NZ_CP024201.1"/>
</dbReference>
<gene>
    <name evidence="1" type="ORF">CSW64_00655</name>
</gene>
<dbReference type="Proteomes" id="UP000228945">
    <property type="component" value="Chromosome"/>
</dbReference>
<dbReference type="AlphaFoldDB" id="A0A2D2ASM6"/>
<evidence type="ECO:0000313" key="1">
    <source>
        <dbReference type="EMBL" id="ATQ41018.1"/>
    </source>
</evidence>
<name>A0A2D2ASM6_9CAUL</name>
<sequence>MRSRRALAGLLAVGATILVAGSADALSWSRPSCEEFRRSLLDGDAFVRARVSKTWDLKVEEEQRSSKVEAAVREAILGQYPRGARVAFTAREVEFSGVQFGFIPAEGDEIMLVLDQRSGRRWTVNSTMTAAEYEQYWVPRCGF</sequence>